<keyword evidence="1" id="KW-1133">Transmembrane helix</keyword>
<sequence length="143" mass="16993">MKYLSYEYCQLGIAMISNFSLTLQHKNSIRLQDFIEVNCYPEIDKQCQVIYVKLISLQKYTSSSKQQLRIFIITLSRFVFFKNSRNAKILIEIDIPNKIKIFNGFIFIIMDIISLYLDIAYQMIKKNVYKIRFNSPKGICMFQ</sequence>
<gene>
    <name evidence="2" type="ORF">POCTA_138.1.T1630018</name>
</gene>
<evidence type="ECO:0000256" key="1">
    <source>
        <dbReference type="SAM" id="Phobius"/>
    </source>
</evidence>
<accession>A0A8S1YMK9</accession>
<comment type="caution">
    <text evidence="2">The sequence shown here is derived from an EMBL/GenBank/DDBJ whole genome shotgun (WGS) entry which is preliminary data.</text>
</comment>
<evidence type="ECO:0000313" key="3">
    <source>
        <dbReference type="Proteomes" id="UP000683925"/>
    </source>
</evidence>
<name>A0A8S1YMK9_PAROT</name>
<evidence type="ECO:0008006" key="4">
    <source>
        <dbReference type="Google" id="ProtNLM"/>
    </source>
</evidence>
<keyword evidence="3" id="KW-1185">Reference proteome</keyword>
<protein>
    <recommendedName>
        <fullName evidence="4">Transmembrane protein</fullName>
    </recommendedName>
</protein>
<evidence type="ECO:0000313" key="2">
    <source>
        <dbReference type="EMBL" id="CAD8213687.1"/>
    </source>
</evidence>
<dbReference type="AlphaFoldDB" id="A0A8S1YMK9"/>
<feature type="transmembrane region" description="Helical" evidence="1">
    <location>
        <begin position="101"/>
        <end position="121"/>
    </location>
</feature>
<reference evidence="2" key="1">
    <citation type="submission" date="2021-01" db="EMBL/GenBank/DDBJ databases">
        <authorList>
            <consortium name="Genoscope - CEA"/>
            <person name="William W."/>
        </authorList>
    </citation>
    <scope>NUCLEOTIDE SEQUENCE</scope>
</reference>
<dbReference type="Proteomes" id="UP000683925">
    <property type="component" value="Unassembled WGS sequence"/>
</dbReference>
<keyword evidence="1" id="KW-0472">Membrane</keyword>
<keyword evidence="1" id="KW-0812">Transmembrane</keyword>
<dbReference type="EMBL" id="CAJJDP010000166">
    <property type="protein sequence ID" value="CAD8213687.1"/>
    <property type="molecule type" value="Genomic_DNA"/>
</dbReference>
<organism evidence="2 3">
    <name type="scientific">Paramecium octaurelia</name>
    <dbReference type="NCBI Taxonomy" id="43137"/>
    <lineage>
        <taxon>Eukaryota</taxon>
        <taxon>Sar</taxon>
        <taxon>Alveolata</taxon>
        <taxon>Ciliophora</taxon>
        <taxon>Intramacronucleata</taxon>
        <taxon>Oligohymenophorea</taxon>
        <taxon>Peniculida</taxon>
        <taxon>Parameciidae</taxon>
        <taxon>Paramecium</taxon>
    </lineage>
</organism>
<proteinExistence type="predicted"/>